<comment type="caution">
    <text evidence="3">The sequence shown here is derived from an EMBL/GenBank/DDBJ whole genome shotgun (WGS) entry which is preliminary data.</text>
</comment>
<protein>
    <recommendedName>
        <fullName evidence="2">DUF2510 domain-containing protein</fullName>
    </recommendedName>
</protein>
<feature type="transmembrane region" description="Helical" evidence="1">
    <location>
        <begin position="173"/>
        <end position="191"/>
    </location>
</feature>
<keyword evidence="1" id="KW-1133">Transmembrane helix</keyword>
<evidence type="ECO:0000259" key="2">
    <source>
        <dbReference type="Pfam" id="PF10708"/>
    </source>
</evidence>
<evidence type="ECO:0000313" key="3">
    <source>
        <dbReference type="EMBL" id="GGA99517.1"/>
    </source>
</evidence>
<feature type="transmembrane region" description="Helical" evidence="1">
    <location>
        <begin position="211"/>
        <end position="233"/>
    </location>
</feature>
<dbReference type="RefSeq" id="WP_188509790.1">
    <property type="nucleotide sequence ID" value="NZ_BMGB01000001.1"/>
</dbReference>
<keyword evidence="4" id="KW-1185">Reference proteome</keyword>
<name>A0A916WGR0_9MICO</name>
<evidence type="ECO:0000313" key="4">
    <source>
        <dbReference type="Proteomes" id="UP000606922"/>
    </source>
</evidence>
<dbReference type="InterPro" id="IPR018929">
    <property type="entry name" value="DUF2510"/>
</dbReference>
<feature type="transmembrane region" description="Helical" evidence="1">
    <location>
        <begin position="98"/>
        <end position="120"/>
    </location>
</feature>
<feature type="domain" description="DUF2510" evidence="2">
    <location>
        <begin position="11"/>
        <end position="43"/>
    </location>
</feature>
<keyword evidence="1" id="KW-0472">Membrane</keyword>
<dbReference type="Proteomes" id="UP000606922">
    <property type="component" value="Unassembled WGS sequence"/>
</dbReference>
<accession>A0A916WGR0</accession>
<dbReference type="AlphaFoldDB" id="A0A916WGR0"/>
<dbReference type="Pfam" id="PF10708">
    <property type="entry name" value="DUF2510"/>
    <property type="match status" value="1"/>
</dbReference>
<reference evidence="3" key="2">
    <citation type="submission" date="2020-09" db="EMBL/GenBank/DDBJ databases">
        <authorList>
            <person name="Sun Q."/>
            <person name="Zhou Y."/>
        </authorList>
    </citation>
    <scope>NUCLEOTIDE SEQUENCE</scope>
    <source>
        <strain evidence="3">CGMCC 1.12813</strain>
    </source>
</reference>
<dbReference type="EMBL" id="BMGB01000001">
    <property type="protein sequence ID" value="GGA99517.1"/>
    <property type="molecule type" value="Genomic_DNA"/>
</dbReference>
<gene>
    <name evidence="3" type="ORF">GCM10010979_12470</name>
</gene>
<organism evidence="3 4">
    <name type="scientific">Conyzicola nivalis</name>
    <dbReference type="NCBI Taxonomy" id="1477021"/>
    <lineage>
        <taxon>Bacteria</taxon>
        <taxon>Bacillati</taxon>
        <taxon>Actinomycetota</taxon>
        <taxon>Actinomycetes</taxon>
        <taxon>Micrococcales</taxon>
        <taxon>Microbacteriaceae</taxon>
        <taxon>Conyzicola</taxon>
    </lineage>
</organism>
<feature type="transmembrane region" description="Helical" evidence="1">
    <location>
        <begin position="140"/>
        <end position="161"/>
    </location>
</feature>
<keyword evidence="1" id="KW-0812">Transmembrane</keyword>
<sequence length="239" mass="24884">MTDVNSSPPPAGWYPDPAGSDRTRWWNGFGWSDTYGETAPAAAPVGHTPPAGDLAAYGSSPSPAYAPAYGNAPAHANAPAYGAEELSAPEGTSPYTPFIWALAVLPVVGLISNIYTLVNFDQILADSLDPNAPLVAPVDIVQGAIGWVMIGLSVLLGVLDWRALKNAGVPRPFHWAWIFFSVIGVPVYMVGRSIVVRRRVGSGLAPMVVNLALIVVNFALGIVAAVVAVGAVLDSGMVP</sequence>
<evidence type="ECO:0000256" key="1">
    <source>
        <dbReference type="SAM" id="Phobius"/>
    </source>
</evidence>
<proteinExistence type="predicted"/>
<reference evidence="3" key="1">
    <citation type="journal article" date="2014" name="Int. J. Syst. Evol. Microbiol.">
        <title>Complete genome sequence of Corynebacterium casei LMG S-19264T (=DSM 44701T), isolated from a smear-ripened cheese.</title>
        <authorList>
            <consortium name="US DOE Joint Genome Institute (JGI-PGF)"/>
            <person name="Walter F."/>
            <person name="Albersmeier A."/>
            <person name="Kalinowski J."/>
            <person name="Ruckert C."/>
        </authorList>
    </citation>
    <scope>NUCLEOTIDE SEQUENCE</scope>
    <source>
        <strain evidence="3">CGMCC 1.12813</strain>
    </source>
</reference>